<comment type="caution">
    <text evidence="2">The sequence shown here is derived from an EMBL/GenBank/DDBJ whole genome shotgun (WGS) entry which is preliminary data.</text>
</comment>
<dbReference type="PANTHER" id="PTHR36109">
    <property type="entry name" value="MEMBRANE PROTEIN-RELATED"/>
    <property type="match status" value="1"/>
</dbReference>
<feature type="domain" description="General stress protein 17M-like" evidence="1">
    <location>
        <begin position="5"/>
        <end position="73"/>
    </location>
</feature>
<evidence type="ECO:0000313" key="2">
    <source>
        <dbReference type="EMBL" id="MBB5577907.1"/>
    </source>
</evidence>
<organism evidence="2 3">
    <name type="scientific">Rhizobium paranaense</name>
    <dbReference type="NCBI Taxonomy" id="1650438"/>
    <lineage>
        <taxon>Bacteria</taxon>
        <taxon>Pseudomonadati</taxon>
        <taxon>Pseudomonadota</taxon>
        <taxon>Alphaproteobacteria</taxon>
        <taxon>Hyphomicrobiales</taxon>
        <taxon>Rhizobiaceae</taxon>
        <taxon>Rhizobium/Agrobacterium group</taxon>
        <taxon>Rhizobium</taxon>
    </lineage>
</organism>
<dbReference type="Proteomes" id="UP000549882">
    <property type="component" value="Unassembled WGS sequence"/>
</dbReference>
<gene>
    <name evidence="2" type="ORF">GGD50_006563</name>
</gene>
<keyword evidence="3" id="KW-1185">Reference proteome</keyword>
<accession>A0A7W9D4W4</accession>
<dbReference type="PANTHER" id="PTHR36109:SF2">
    <property type="entry name" value="MEMBRANE PROTEIN"/>
    <property type="match status" value="1"/>
</dbReference>
<dbReference type="InterPro" id="IPR025889">
    <property type="entry name" value="GSP17M-like_dom"/>
</dbReference>
<name>A0A7W9D4W4_9HYPH</name>
<sequence>MRTITGLYDDYNDARSAVKALEEAGIPSDNISIVTNKASGVDVEGQGSRAAEGAGTGAGLGAVAGGAGGLLAGLGMLAIPGVGPVVAAGWLVATAAGAAAGAVAGGAVGGIVGAMIREGVPEEDANIYAEGIRRGGSLVAAKVEDARVTEAQAILNGTRPVDMASRRASYVEQGWSRFDETADPYTDDEIAAERERLRRYRL</sequence>
<protein>
    <recommendedName>
        <fullName evidence="1">General stress protein 17M-like domain-containing protein</fullName>
    </recommendedName>
</protein>
<evidence type="ECO:0000313" key="3">
    <source>
        <dbReference type="Proteomes" id="UP000549882"/>
    </source>
</evidence>
<proteinExistence type="predicted"/>
<reference evidence="2 3" key="1">
    <citation type="submission" date="2020-08" db="EMBL/GenBank/DDBJ databases">
        <title>Genomic Encyclopedia of Type Strains, Phase IV (KMG-V): Genome sequencing to study the core and pangenomes of soil and plant-associated prokaryotes.</title>
        <authorList>
            <person name="Whitman W."/>
        </authorList>
    </citation>
    <scope>NUCLEOTIDE SEQUENCE [LARGE SCALE GENOMIC DNA]</scope>
    <source>
        <strain evidence="2 3">SEMIA 4064</strain>
    </source>
</reference>
<dbReference type="EMBL" id="JACHBI010000028">
    <property type="protein sequence ID" value="MBB5577907.1"/>
    <property type="molecule type" value="Genomic_DNA"/>
</dbReference>
<evidence type="ECO:0000259" key="1">
    <source>
        <dbReference type="Pfam" id="PF11181"/>
    </source>
</evidence>
<dbReference type="Pfam" id="PF11181">
    <property type="entry name" value="YflT"/>
    <property type="match status" value="1"/>
</dbReference>
<dbReference type="AlphaFoldDB" id="A0A7W9D4W4"/>
<dbReference type="InterPro" id="IPR052948">
    <property type="entry name" value="Low_temp-induced_all0457"/>
</dbReference>
<dbReference type="RefSeq" id="WP_183941164.1">
    <property type="nucleotide sequence ID" value="NZ_JACHBI010000028.1"/>
</dbReference>